<dbReference type="AlphaFoldDB" id="A0A448MLJ0"/>
<reference evidence="1 2" key="1">
    <citation type="submission" date="2018-12" db="EMBL/GenBank/DDBJ databases">
        <authorList>
            <consortium name="Pathogen Informatics"/>
        </authorList>
    </citation>
    <scope>NUCLEOTIDE SEQUENCE [LARGE SCALE GENOMIC DNA]</scope>
    <source>
        <strain evidence="1 2">NCTC8284</strain>
    </source>
</reference>
<evidence type="ECO:0000313" key="1">
    <source>
        <dbReference type="EMBL" id="VEH66058.1"/>
    </source>
</evidence>
<dbReference type="Proteomes" id="UP000278733">
    <property type="component" value="Chromosome"/>
</dbReference>
<protein>
    <submittedName>
        <fullName evidence="1">Uncharacterized protein</fullName>
    </submittedName>
</protein>
<dbReference type="EMBL" id="LR134405">
    <property type="protein sequence ID" value="VEH66058.1"/>
    <property type="molecule type" value="Genomic_DNA"/>
</dbReference>
<evidence type="ECO:0000313" key="2">
    <source>
        <dbReference type="Proteomes" id="UP000278733"/>
    </source>
</evidence>
<organism evidence="1 2">
    <name type="scientific">Rodentibacter pneumotropicus</name>
    <dbReference type="NCBI Taxonomy" id="758"/>
    <lineage>
        <taxon>Bacteria</taxon>
        <taxon>Pseudomonadati</taxon>
        <taxon>Pseudomonadota</taxon>
        <taxon>Gammaproteobacteria</taxon>
        <taxon>Pasteurellales</taxon>
        <taxon>Pasteurellaceae</taxon>
        <taxon>Rodentibacter</taxon>
    </lineage>
</organism>
<accession>A0A448MLJ0</accession>
<sequence>MIYKFLFTGSRFRIAIYANSLNEALARLPKSHQRPVLVSRIKGACYA</sequence>
<dbReference type="KEGG" id="rpne:NCTC8284_01215"/>
<proteinExistence type="predicted"/>
<gene>
    <name evidence="1" type="ORF">NCTC8284_01215</name>
</gene>
<name>A0A448MLJ0_9PAST</name>